<accession>A0A090QRI1</accession>
<gene>
    <name evidence="1" type="ORF">JCM19294_719</name>
</gene>
<dbReference type="RefSeq" id="WP_042280105.1">
    <property type="nucleotide sequence ID" value="NZ_BBML01000009.1"/>
</dbReference>
<dbReference type="Proteomes" id="UP000029221">
    <property type="component" value="Unassembled WGS sequence"/>
</dbReference>
<dbReference type="EMBL" id="BBML01000009">
    <property type="protein sequence ID" value="GAK98086.1"/>
    <property type="molecule type" value="Genomic_DNA"/>
</dbReference>
<name>A0A090QRI1_9FLAO</name>
<evidence type="ECO:0000313" key="2">
    <source>
        <dbReference type="Proteomes" id="UP000029221"/>
    </source>
</evidence>
<dbReference type="AlphaFoldDB" id="A0A090QRI1"/>
<protein>
    <submittedName>
        <fullName evidence="1">Uncharacterized protein</fullName>
    </submittedName>
</protein>
<comment type="caution">
    <text evidence="1">The sequence shown here is derived from an EMBL/GenBank/DDBJ whole genome shotgun (WGS) entry which is preliminary data.</text>
</comment>
<organism evidence="1 2">
    <name type="scientific">Nonlabens tegetincola</name>
    <dbReference type="NCBI Taxonomy" id="323273"/>
    <lineage>
        <taxon>Bacteria</taxon>
        <taxon>Pseudomonadati</taxon>
        <taxon>Bacteroidota</taxon>
        <taxon>Flavobacteriia</taxon>
        <taxon>Flavobacteriales</taxon>
        <taxon>Flavobacteriaceae</taxon>
        <taxon>Nonlabens</taxon>
    </lineage>
</organism>
<proteinExistence type="predicted"/>
<sequence>MKDDMKSWFQQQDFDTTPLPNGHREAFLEKLEELCDEETKVIPLPIDKDGDKDNTFSLSKILKWSAAATLAVLLGIAGLKMTSTDTTVTEVSPEIAQTQTFFSSTIKNELEQLNTLRTAENAVIIEEALAAIEKLELQYEDIKQDYRINKDSKVVIAAMIENFQNRIQVLEIAREQIKQLEELKLEKENENII</sequence>
<evidence type="ECO:0000313" key="1">
    <source>
        <dbReference type="EMBL" id="GAK98086.1"/>
    </source>
</evidence>
<dbReference type="eggNOG" id="ENOG50323WE">
    <property type="taxonomic scope" value="Bacteria"/>
</dbReference>
<reference evidence="1" key="1">
    <citation type="journal article" date="2014" name="Genome Announc.">
        <title>Draft Genome Sequences of Marine Flavobacterium Nonlabens Strains NR17, NR24, NR27, NR32, NR33, and Ara13.</title>
        <authorList>
            <person name="Nakanishi M."/>
            <person name="Meirelles P."/>
            <person name="Suzuki R."/>
            <person name="Takatani N."/>
            <person name="Mino S."/>
            <person name="Suda W."/>
            <person name="Oshima K."/>
            <person name="Hattori M."/>
            <person name="Ohkuma M."/>
            <person name="Hosokawa M."/>
            <person name="Miyashita K."/>
            <person name="Thompson F.L."/>
            <person name="Niwa A."/>
            <person name="Sawabe T."/>
            <person name="Sawabe T."/>
        </authorList>
    </citation>
    <scope>NUCLEOTIDE SEQUENCE [LARGE SCALE GENOMIC DNA]</scope>
    <source>
        <strain evidence="1">JCM 19294</strain>
    </source>
</reference>
<keyword evidence="2" id="KW-1185">Reference proteome</keyword>
<dbReference type="STRING" id="319236.BST91_04855"/>